<dbReference type="RefSeq" id="WP_273674817.1">
    <property type="nucleotide sequence ID" value="NZ_JAQQXR010000019.1"/>
</dbReference>
<dbReference type="Gene3D" id="3.40.720.10">
    <property type="entry name" value="Alkaline Phosphatase, subunit A"/>
    <property type="match status" value="1"/>
</dbReference>
<feature type="transmembrane region" description="Helical" evidence="8">
    <location>
        <begin position="109"/>
        <end position="125"/>
    </location>
</feature>
<feature type="compositionally biased region" description="Acidic residues" evidence="7">
    <location>
        <begin position="196"/>
        <end position="211"/>
    </location>
</feature>
<protein>
    <submittedName>
        <fullName evidence="10">Phosphoethanolamine transferase</fullName>
    </submittedName>
</protein>
<evidence type="ECO:0000256" key="3">
    <source>
        <dbReference type="ARBA" id="ARBA00022679"/>
    </source>
</evidence>
<dbReference type="InterPro" id="IPR040423">
    <property type="entry name" value="PEA_transferase"/>
</dbReference>
<dbReference type="Proteomes" id="UP001221208">
    <property type="component" value="Unassembled WGS sequence"/>
</dbReference>
<comment type="caution">
    <text evidence="10">The sequence shown here is derived from an EMBL/GenBank/DDBJ whole genome shotgun (WGS) entry which is preliminary data.</text>
</comment>
<feature type="transmembrane region" description="Helical" evidence="8">
    <location>
        <begin position="37"/>
        <end position="54"/>
    </location>
</feature>
<sequence>MRTLLRPAHLFLLLSYLLLSAVPFVPALLGRRLERPWQLLGIEAAAWIGVWALCKRPAYFHWLLLPAFLAVPTELYLFIFYGQGISTHHLGIIAETSPKESLEFLGQKVWLMLAVMAGVIAWWWLTWRAARATRALDWNHASRRLALAALAAAACLGAYGHEFGIRAKAPASAAAAKAGAPAPASVAASGFGDGDAAGEDEEEEDAEEDSASDTGSVAPARHTRLKWPRLPHWARLPVQLDTFGNSWPFGLVARGADFYTERRYLSELGSKSSAFTFSARQAEPGPAPEVVVMVIGESSRYDRWSLNGYERDTNPLLKQESNLVTLRDVITAVSATRLSVPVIISRKPATQSLKDGFSEKSFLTAYKEAGFKTYWLSNQISFGQFDTPVSVFAKEADVIQFLNLGGFTNNSNFDQILFDPLKNALADPAPKKLIVLHSLGSHWNYSQRYPKQFDKWQPSLYGVDKPVYTDIKIKPQLNNSYDSSILYTDWFLAQVIATLKDRQQLASLMYVADHGQTLYDGSCRLAFHGHNTQYEFHVPAFVWYSGQYEERYPDKVAQLKRHRKARLATENIFHSLLDMADIRYAGERLEWSFLNKQFKQHKRYVDSYGWSNYDNAVIKGDCREVIDKSKPMAQEK</sequence>
<keyword evidence="4 8" id="KW-0812">Transmembrane</keyword>
<evidence type="ECO:0000259" key="9">
    <source>
        <dbReference type="Pfam" id="PF00884"/>
    </source>
</evidence>
<evidence type="ECO:0000256" key="6">
    <source>
        <dbReference type="ARBA" id="ARBA00023136"/>
    </source>
</evidence>
<evidence type="ECO:0000256" key="4">
    <source>
        <dbReference type="ARBA" id="ARBA00022692"/>
    </source>
</evidence>
<dbReference type="EMBL" id="JAQQXR010000019">
    <property type="protein sequence ID" value="MDC8760811.1"/>
    <property type="molecule type" value="Genomic_DNA"/>
</dbReference>
<evidence type="ECO:0000256" key="1">
    <source>
        <dbReference type="ARBA" id="ARBA00004651"/>
    </source>
</evidence>
<feature type="transmembrane region" description="Helical" evidence="8">
    <location>
        <begin position="61"/>
        <end position="81"/>
    </location>
</feature>
<dbReference type="InterPro" id="IPR017850">
    <property type="entry name" value="Alkaline_phosphatase_core_sf"/>
</dbReference>
<evidence type="ECO:0000313" key="11">
    <source>
        <dbReference type="Proteomes" id="UP001221208"/>
    </source>
</evidence>
<gene>
    <name evidence="10" type="ORF">OIK44_24805</name>
</gene>
<dbReference type="PANTHER" id="PTHR30443:SF0">
    <property type="entry name" value="PHOSPHOETHANOLAMINE TRANSFERASE EPTA"/>
    <property type="match status" value="1"/>
</dbReference>
<reference evidence="10 11" key="1">
    <citation type="submission" date="2022-10" db="EMBL/GenBank/DDBJ databases">
        <title>Janthinobacterium sp. hw3 Genome sequencing.</title>
        <authorList>
            <person name="Park S."/>
        </authorList>
    </citation>
    <scope>NUCLEOTIDE SEQUENCE [LARGE SCALE GENOMIC DNA]</scope>
    <source>
        <strain evidence="11">hw3</strain>
    </source>
</reference>
<keyword evidence="5 8" id="KW-1133">Transmembrane helix</keyword>
<evidence type="ECO:0000256" key="5">
    <source>
        <dbReference type="ARBA" id="ARBA00022989"/>
    </source>
</evidence>
<dbReference type="GO" id="GO:0016740">
    <property type="term" value="F:transferase activity"/>
    <property type="evidence" value="ECO:0007669"/>
    <property type="project" value="UniProtKB-KW"/>
</dbReference>
<feature type="domain" description="Sulfatase N-terminal" evidence="9">
    <location>
        <begin position="291"/>
        <end position="582"/>
    </location>
</feature>
<dbReference type="PANTHER" id="PTHR30443">
    <property type="entry name" value="INNER MEMBRANE PROTEIN"/>
    <property type="match status" value="1"/>
</dbReference>
<comment type="subcellular location">
    <subcellularLocation>
        <location evidence="1">Cell membrane</location>
        <topology evidence="1">Multi-pass membrane protein</topology>
    </subcellularLocation>
</comment>
<keyword evidence="11" id="KW-1185">Reference proteome</keyword>
<keyword evidence="6 8" id="KW-0472">Membrane</keyword>
<dbReference type="CDD" id="cd16017">
    <property type="entry name" value="LptA"/>
    <property type="match status" value="1"/>
</dbReference>
<name>A0ABT5K9S0_9BURK</name>
<feature type="region of interest" description="Disordered" evidence="7">
    <location>
        <begin position="186"/>
        <end position="220"/>
    </location>
</feature>
<keyword evidence="3 10" id="KW-0808">Transferase</keyword>
<organism evidence="10 11">
    <name type="scientific">Janthinobacterium fluminis</name>
    <dbReference type="NCBI Taxonomy" id="2987524"/>
    <lineage>
        <taxon>Bacteria</taxon>
        <taxon>Pseudomonadati</taxon>
        <taxon>Pseudomonadota</taxon>
        <taxon>Betaproteobacteria</taxon>
        <taxon>Burkholderiales</taxon>
        <taxon>Oxalobacteraceae</taxon>
        <taxon>Janthinobacterium</taxon>
    </lineage>
</organism>
<feature type="transmembrane region" description="Helical" evidence="8">
    <location>
        <begin position="145"/>
        <end position="161"/>
    </location>
</feature>
<dbReference type="InterPro" id="IPR058130">
    <property type="entry name" value="PEA_transf_C"/>
</dbReference>
<dbReference type="Pfam" id="PF00884">
    <property type="entry name" value="Sulfatase"/>
    <property type="match status" value="1"/>
</dbReference>
<evidence type="ECO:0000313" key="10">
    <source>
        <dbReference type="EMBL" id="MDC8760811.1"/>
    </source>
</evidence>
<proteinExistence type="predicted"/>
<evidence type="ECO:0000256" key="2">
    <source>
        <dbReference type="ARBA" id="ARBA00022475"/>
    </source>
</evidence>
<dbReference type="InterPro" id="IPR000917">
    <property type="entry name" value="Sulfatase_N"/>
</dbReference>
<accession>A0ABT5K9S0</accession>
<dbReference type="SUPFAM" id="SSF53649">
    <property type="entry name" value="Alkaline phosphatase-like"/>
    <property type="match status" value="1"/>
</dbReference>
<evidence type="ECO:0000256" key="8">
    <source>
        <dbReference type="SAM" id="Phobius"/>
    </source>
</evidence>
<evidence type="ECO:0000256" key="7">
    <source>
        <dbReference type="SAM" id="MobiDB-lite"/>
    </source>
</evidence>
<keyword evidence="2" id="KW-1003">Cell membrane</keyword>